<comment type="similarity">
    <text evidence="5">Belongs to the eukaryotic initiation factor 4E family.</text>
</comment>
<dbReference type="EMBL" id="CAJOAX010000178">
    <property type="protein sequence ID" value="CAF3531396.1"/>
    <property type="molecule type" value="Genomic_DNA"/>
</dbReference>
<comment type="caution">
    <text evidence="7">The sequence shown here is derived from an EMBL/GenBank/DDBJ whole genome shotgun (WGS) entry which is preliminary data.</text>
</comment>
<dbReference type="AlphaFoldDB" id="A0A814CBR1"/>
<name>A0A814CBR1_9BILA</name>
<evidence type="ECO:0000256" key="4">
    <source>
        <dbReference type="ARBA" id="ARBA00022917"/>
    </source>
</evidence>
<evidence type="ECO:0000313" key="8">
    <source>
        <dbReference type="EMBL" id="CAF3531396.1"/>
    </source>
</evidence>
<dbReference type="PANTHER" id="PTHR11960">
    <property type="entry name" value="EUKARYOTIC TRANSLATION INITIATION FACTOR 4E RELATED"/>
    <property type="match status" value="1"/>
</dbReference>
<dbReference type="GO" id="GO:0003743">
    <property type="term" value="F:translation initiation factor activity"/>
    <property type="evidence" value="ECO:0007669"/>
    <property type="project" value="UniProtKB-KW"/>
</dbReference>
<dbReference type="GO" id="GO:0000340">
    <property type="term" value="F:RNA 7-methylguanosine cap binding"/>
    <property type="evidence" value="ECO:0007669"/>
    <property type="project" value="TreeGrafter"/>
</dbReference>
<evidence type="ECO:0000313" key="10">
    <source>
        <dbReference type="Proteomes" id="UP000663882"/>
    </source>
</evidence>
<evidence type="ECO:0000256" key="1">
    <source>
        <dbReference type="ARBA" id="ARBA00022540"/>
    </source>
</evidence>
<gene>
    <name evidence="9" type="ORF">FNK824_LOCUS27869</name>
    <name evidence="8" type="ORF">OTI717_LOCUS3337</name>
    <name evidence="7" type="ORF">RFH988_LOCUS11016</name>
    <name evidence="6" type="ORF">SEV965_LOCUS4649</name>
</gene>
<evidence type="ECO:0000313" key="6">
    <source>
        <dbReference type="EMBL" id="CAF0881611.1"/>
    </source>
</evidence>
<evidence type="ECO:0000313" key="9">
    <source>
        <dbReference type="EMBL" id="CAF4035211.1"/>
    </source>
</evidence>
<dbReference type="Gene3D" id="3.30.760.10">
    <property type="entry name" value="RNA Cap, Translation Initiation Factor Eif4e"/>
    <property type="match status" value="1"/>
</dbReference>
<dbReference type="SUPFAM" id="SSF55418">
    <property type="entry name" value="eIF4e-like"/>
    <property type="match status" value="1"/>
</dbReference>
<dbReference type="PANTHER" id="PTHR11960:SF66">
    <property type="entry name" value="EUKARYOTIC TRANSLATION INITIATION FACTOR 4E TYPE 3"/>
    <property type="match status" value="1"/>
</dbReference>
<dbReference type="EMBL" id="CAJOBE010007409">
    <property type="protein sequence ID" value="CAF4035211.1"/>
    <property type="molecule type" value="Genomic_DNA"/>
</dbReference>
<dbReference type="Pfam" id="PF01652">
    <property type="entry name" value="IF4E"/>
    <property type="match status" value="1"/>
</dbReference>
<keyword evidence="4 5" id="KW-0648">Protein biosynthesis</keyword>
<evidence type="ECO:0008006" key="11">
    <source>
        <dbReference type="Google" id="ProtNLM"/>
    </source>
</evidence>
<keyword evidence="2" id="KW-0810">Translation regulation</keyword>
<dbReference type="EMBL" id="CAJNOU010000136">
    <property type="protein sequence ID" value="CAF0881611.1"/>
    <property type="molecule type" value="Genomic_DNA"/>
</dbReference>
<dbReference type="Proteomes" id="UP000663889">
    <property type="component" value="Unassembled WGS sequence"/>
</dbReference>
<proteinExistence type="inferred from homology"/>
<evidence type="ECO:0000256" key="3">
    <source>
        <dbReference type="ARBA" id="ARBA00022884"/>
    </source>
</evidence>
<sequence>MIDNYNKSDEGEYSVENEPLKNGNYVIQTNNTIQQSLSVNEEAKLAPLATKWTFWLDSQKNKFSSKEDYEAGLEIISTVETVQEFWSVFNNIPAPNRLANRVSYHLMRQNRKPLWEDRENENGGIYTYRCSRTKTNTAWQELCLAAIGEQFSVIDGDDIVGISIQSREAQLDIIQIWNTNPSEEAQKAIDKTILQLFPDNIFPVKFYKANSSHVNFEVKNNQQ</sequence>
<evidence type="ECO:0000256" key="5">
    <source>
        <dbReference type="RuleBase" id="RU004374"/>
    </source>
</evidence>
<dbReference type="InterPro" id="IPR001040">
    <property type="entry name" value="TIF_eIF_4E"/>
</dbReference>
<protein>
    <recommendedName>
        <fullName evidence="11">Eukaryotic translation initiation factor 4E</fullName>
    </recommendedName>
</protein>
<dbReference type="Proteomes" id="UP000663882">
    <property type="component" value="Unassembled WGS sequence"/>
</dbReference>
<keyword evidence="1 5" id="KW-0396">Initiation factor</keyword>
<dbReference type="OrthoDB" id="17977at2759"/>
<evidence type="ECO:0000256" key="2">
    <source>
        <dbReference type="ARBA" id="ARBA00022845"/>
    </source>
</evidence>
<reference evidence="7" key="1">
    <citation type="submission" date="2021-02" db="EMBL/GenBank/DDBJ databases">
        <authorList>
            <person name="Nowell W R."/>
        </authorList>
    </citation>
    <scope>NUCLEOTIDE SEQUENCE</scope>
</reference>
<dbReference type="Proteomes" id="UP000663874">
    <property type="component" value="Unassembled WGS sequence"/>
</dbReference>
<keyword evidence="3 5" id="KW-0694">RNA-binding</keyword>
<dbReference type="GO" id="GO:0006417">
    <property type="term" value="P:regulation of translation"/>
    <property type="evidence" value="ECO:0007669"/>
    <property type="project" value="UniProtKB-KW"/>
</dbReference>
<organism evidence="7 10">
    <name type="scientific">Rotaria sordida</name>
    <dbReference type="NCBI Taxonomy" id="392033"/>
    <lineage>
        <taxon>Eukaryota</taxon>
        <taxon>Metazoa</taxon>
        <taxon>Spiralia</taxon>
        <taxon>Gnathifera</taxon>
        <taxon>Rotifera</taxon>
        <taxon>Eurotatoria</taxon>
        <taxon>Bdelloidea</taxon>
        <taxon>Philodinida</taxon>
        <taxon>Philodinidae</taxon>
        <taxon>Rotaria</taxon>
    </lineage>
</organism>
<dbReference type="EMBL" id="CAJNOO010000425">
    <property type="protein sequence ID" value="CAF0939838.1"/>
    <property type="molecule type" value="Genomic_DNA"/>
</dbReference>
<accession>A0A814CBR1</accession>
<evidence type="ECO:0000313" key="7">
    <source>
        <dbReference type="EMBL" id="CAF0939838.1"/>
    </source>
</evidence>
<dbReference type="InterPro" id="IPR023398">
    <property type="entry name" value="TIF_eIF4e-like"/>
</dbReference>
<dbReference type="GO" id="GO:0016281">
    <property type="term" value="C:eukaryotic translation initiation factor 4F complex"/>
    <property type="evidence" value="ECO:0007669"/>
    <property type="project" value="TreeGrafter"/>
</dbReference>
<dbReference type="Proteomes" id="UP000663823">
    <property type="component" value="Unassembled WGS sequence"/>
</dbReference>